<dbReference type="EMBL" id="JAIWYP010000014">
    <property type="protein sequence ID" value="KAH3707962.1"/>
    <property type="molecule type" value="Genomic_DNA"/>
</dbReference>
<dbReference type="AlphaFoldDB" id="A0A9D3YX75"/>
<reference evidence="1" key="2">
    <citation type="submission" date="2020-11" db="EMBL/GenBank/DDBJ databases">
        <authorList>
            <person name="McCartney M.A."/>
            <person name="Auch B."/>
            <person name="Kono T."/>
            <person name="Mallez S."/>
            <person name="Becker A."/>
            <person name="Gohl D.M."/>
            <person name="Silverstein K.A.T."/>
            <person name="Koren S."/>
            <person name="Bechman K.B."/>
            <person name="Herman A."/>
            <person name="Abrahante J.E."/>
            <person name="Garbe J."/>
        </authorList>
    </citation>
    <scope>NUCLEOTIDE SEQUENCE</scope>
    <source>
        <strain evidence="1">Duluth1</strain>
        <tissue evidence="1">Whole animal</tissue>
    </source>
</reference>
<dbReference type="InterPro" id="IPR027417">
    <property type="entry name" value="P-loop_NTPase"/>
</dbReference>
<comment type="caution">
    <text evidence="1">The sequence shown here is derived from an EMBL/GenBank/DDBJ whole genome shotgun (WGS) entry which is preliminary data.</text>
</comment>
<dbReference type="Gene3D" id="3.40.50.300">
    <property type="entry name" value="P-loop containing nucleotide triphosphate hydrolases"/>
    <property type="match status" value="1"/>
</dbReference>
<gene>
    <name evidence="1" type="ORF">DPMN_067383</name>
</gene>
<sequence length="1185" mass="135271">MSDYKDIIRNPETLYWFKAAMGMNITRDCLLDIVKKISSACYDDIRREVKQQQGVLENDVCNQCHTPNVLPCDPTNICCKRKRGKYEFHNIHKPRNCPNNNLCNEICKQIVKQHRFRSQQNSHSFKGPTWINTDASKWCFKPWQISKCFISKDGYKDANQAESTDFNGIVNVMYNCEYFQTYFKNDLTQKENVCTKAIDLGRAVRHTCTMAMVRQDSDRAIDTLVSLLQNLKHVDHQATSRTAVDKLTQLKNGTLAITDEDITLTFEYFKDNLTGEIKKVLENEKETLVRAMNDALKNIGENITESIIDAGDYQLAKIKSKGDEVLNELDNVASAVKLLIPSTTPKTNELKHPGVTVDETTPPTVEMSSTLSKIQAWLIEQYQAMCVAPVSMLDTDIDVPLERIYVTPSIKELKRVQKDQNAVHHTVQSTPSSNDVSRYNELLLRDRKPVNTIYIQGNPGCGKTTFSNKLVLDWCIAQSTKVTSKKDTSSATTSKKTPKQKAFDDLDTLRDFTFLFFVSLRDYSGYMCNVTQMIEDAIKRKQLTWDDRVWEHKCLVLTDAADEWFHAEIPFPPPSDSTCKCHKDRTMPLYLQRNNITNIITARPWKLADLKLSDTLTRTFEISGVLDYTTLSKKLFRVLAKKDSISKKDQQAKSTEFFNQINTHNLKHIITIPAMCVQLVHQFYVGRLTEGSWCAVYVNMLDMHIARGLQKLQIPKFDTGNKSCGDIPDILITETAEYMKANLSLVYSASELACKTLTDTNKHSSLVFRENTITQYMTKTEQDYLIQTGIITKKKSFALCPGMNVPYMFVHKTIQEFLSSLYIAMTRTEMDAIMHAIQLAYCDGKSILDIGQLFIFTCGICLPAAERMSKHITDVITNDMECKLQDGSEVFFPFSLRSEAQNIVLDGIIEGAANEQARFRLNFSHIIYEPELSNRYWVFGPYSSRIKAVKTLKDMNMSNIVSIDTAYTGSLDEYPLQEIIKQSRETLSYLGIHNDGNIDLQGVKLKYLECGIKINITSVDCSNMVSCTLTKVTQLTERVLFESLSATGENIRFLNIDRCANIKLFCEALKNLKCLHTLKLTDTQLDDTQLHDYSPVSIRLVRYCRTRVSVQVIKSMVEWSKSRDVCVKCELAWSTDDLSEDAKYVCDWIKQQDGIAFYDYSDTIIPIRACTNICWSKRLNLEVNN</sequence>
<dbReference type="SUPFAM" id="SSF52047">
    <property type="entry name" value="RNI-like"/>
    <property type="match status" value="1"/>
</dbReference>
<dbReference type="Proteomes" id="UP000828390">
    <property type="component" value="Unassembled WGS sequence"/>
</dbReference>
<reference evidence="1" key="1">
    <citation type="journal article" date="2019" name="bioRxiv">
        <title>The Genome of the Zebra Mussel, Dreissena polymorpha: A Resource for Invasive Species Research.</title>
        <authorList>
            <person name="McCartney M.A."/>
            <person name="Auch B."/>
            <person name="Kono T."/>
            <person name="Mallez S."/>
            <person name="Zhang Y."/>
            <person name="Obille A."/>
            <person name="Becker A."/>
            <person name="Abrahante J.E."/>
            <person name="Garbe J."/>
            <person name="Badalamenti J.P."/>
            <person name="Herman A."/>
            <person name="Mangelson H."/>
            <person name="Liachko I."/>
            <person name="Sullivan S."/>
            <person name="Sone E.D."/>
            <person name="Koren S."/>
            <person name="Silverstein K.A.T."/>
            <person name="Beckman K.B."/>
            <person name="Gohl D.M."/>
        </authorList>
    </citation>
    <scope>NUCLEOTIDE SEQUENCE</scope>
    <source>
        <strain evidence="1">Duluth1</strain>
        <tissue evidence="1">Whole animal</tissue>
    </source>
</reference>
<name>A0A9D3YX75_DREPO</name>
<evidence type="ECO:0000313" key="1">
    <source>
        <dbReference type="EMBL" id="KAH3707962.1"/>
    </source>
</evidence>
<evidence type="ECO:0008006" key="3">
    <source>
        <dbReference type="Google" id="ProtNLM"/>
    </source>
</evidence>
<protein>
    <recommendedName>
        <fullName evidence="3">NACHT domain-containing protein</fullName>
    </recommendedName>
</protein>
<keyword evidence="2" id="KW-1185">Reference proteome</keyword>
<organism evidence="1 2">
    <name type="scientific">Dreissena polymorpha</name>
    <name type="common">Zebra mussel</name>
    <name type="synonym">Mytilus polymorpha</name>
    <dbReference type="NCBI Taxonomy" id="45954"/>
    <lineage>
        <taxon>Eukaryota</taxon>
        <taxon>Metazoa</taxon>
        <taxon>Spiralia</taxon>
        <taxon>Lophotrochozoa</taxon>
        <taxon>Mollusca</taxon>
        <taxon>Bivalvia</taxon>
        <taxon>Autobranchia</taxon>
        <taxon>Heteroconchia</taxon>
        <taxon>Euheterodonta</taxon>
        <taxon>Imparidentia</taxon>
        <taxon>Neoheterodontei</taxon>
        <taxon>Myida</taxon>
        <taxon>Dreissenoidea</taxon>
        <taxon>Dreissenidae</taxon>
        <taxon>Dreissena</taxon>
    </lineage>
</organism>
<evidence type="ECO:0000313" key="2">
    <source>
        <dbReference type="Proteomes" id="UP000828390"/>
    </source>
</evidence>
<dbReference type="OrthoDB" id="6161424at2759"/>
<dbReference type="PANTHER" id="PTHR46312:SF2">
    <property type="entry name" value="NUCLEOTIDE-BINDING OLIGOMERIZATION DOMAIN-CONTAINING PROTEIN 2-LIKE"/>
    <property type="match status" value="1"/>
</dbReference>
<dbReference type="PANTHER" id="PTHR46312">
    <property type="entry name" value="NACHT DOMAIN-CONTAINING PROTEIN"/>
    <property type="match status" value="1"/>
</dbReference>
<accession>A0A9D3YX75</accession>
<proteinExistence type="predicted"/>